<organism evidence="1 2">
    <name type="scientific">Setaria viridis</name>
    <name type="common">Green bristlegrass</name>
    <name type="synonym">Setaria italica subsp. viridis</name>
    <dbReference type="NCBI Taxonomy" id="4556"/>
    <lineage>
        <taxon>Eukaryota</taxon>
        <taxon>Viridiplantae</taxon>
        <taxon>Streptophyta</taxon>
        <taxon>Embryophyta</taxon>
        <taxon>Tracheophyta</taxon>
        <taxon>Spermatophyta</taxon>
        <taxon>Magnoliopsida</taxon>
        <taxon>Liliopsida</taxon>
        <taxon>Poales</taxon>
        <taxon>Poaceae</taxon>
        <taxon>PACMAD clade</taxon>
        <taxon>Panicoideae</taxon>
        <taxon>Panicodae</taxon>
        <taxon>Paniceae</taxon>
        <taxon>Cenchrinae</taxon>
        <taxon>Setaria</taxon>
    </lineage>
</organism>
<keyword evidence="2" id="KW-1185">Reference proteome</keyword>
<proteinExistence type="predicted"/>
<evidence type="ECO:0000313" key="2">
    <source>
        <dbReference type="Proteomes" id="UP000298652"/>
    </source>
</evidence>
<dbReference type="Proteomes" id="UP000298652">
    <property type="component" value="Chromosome 8"/>
</dbReference>
<reference evidence="1" key="1">
    <citation type="submission" date="2019-03" db="EMBL/GenBank/DDBJ databases">
        <title>WGS assembly of Setaria viridis.</title>
        <authorList>
            <person name="Huang P."/>
            <person name="Jenkins J."/>
            <person name="Grimwood J."/>
            <person name="Barry K."/>
            <person name="Healey A."/>
            <person name="Mamidi S."/>
            <person name="Sreedasyam A."/>
            <person name="Shu S."/>
            <person name="Feldman M."/>
            <person name="Wu J."/>
            <person name="Yu Y."/>
            <person name="Chen C."/>
            <person name="Johnson J."/>
            <person name="Rokhsar D."/>
            <person name="Baxter I."/>
            <person name="Schmutz J."/>
            <person name="Brutnell T."/>
            <person name="Kellogg E."/>
        </authorList>
    </citation>
    <scope>NUCLEOTIDE SEQUENCE [LARGE SCALE GENOMIC DNA]</scope>
</reference>
<protein>
    <submittedName>
        <fullName evidence="1">Uncharacterized protein</fullName>
    </submittedName>
</protein>
<dbReference type="EMBL" id="CM016559">
    <property type="protein sequence ID" value="TKW02601.1"/>
    <property type="molecule type" value="Genomic_DNA"/>
</dbReference>
<name>A0A4U6TJF8_SETVI</name>
<accession>A0A4U6TJF8</accession>
<dbReference type="Gramene" id="TKW02601">
    <property type="protein sequence ID" value="TKW02601"/>
    <property type="gene ID" value="SEVIR_8G250900v2"/>
</dbReference>
<gene>
    <name evidence="1" type="ORF">SEVIR_8G250900v2</name>
</gene>
<evidence type="ECO:0000313" key="1">
    <source>
        <dbReference type="EMBL" id="TKW02601.1"/>
    </source>
</evidence>
<sequence length="99" mass="11003">MSPSSLRVLAAFFTPNQADLISFIRCLDFTTGRILQSPVLLTRIMFHSSDQFFWSAILSSSHNFESGQKFAICTCLFGRTPVSASMHQSIIRSPLSAMP</sequence>
<dbReference type="AlphaFoldDB" id="A0A4U6TJF8"/>